<dbReference type="AlphaFoldDB" id="W4M631"/>
<protein>
    <submittedName>
        <fullName evidence="1">Uncharacterized protein</fullName>
    </submittedName>
</protein>
<reference evidence="1 2" key="1">
    <citation type="journal article" date="2014" name="Nature">
        <title>An environmental bacterial taxon with a large and distinct metabolic repertoire.</title>
        <authorList>
            <person name="Wilson M.C."/>
            <person name="Mori T."/>
            <person name="Ruckert C."/>
            <person name="Uria A.R."/>
            <person name="Helf M.J."/>
            <person name="Takada K."/>
            <person name="Gernert C."/>
            <person name="Steffens U.A."/>
            <person name="Heycke N."/>
            <person name="Schmitt S."/>
            <person name="Rinke C."/>
            <person name="Helfrich E.J."/>
            <person name="Brachmann A.O."/>
            <person name="Gurgui C."/>
            <person name="Wakimoto T."/>
            <person name="Kracht M."/>
            <person name="Crusemann M."/>
            <person name="Hentschel U."/>
            <person name="Abe I."/>
            <person name="Matsunaga S."/>
            <person name="Kalinowski J."/>
            <person name="Takeyama H."/>
            <person name="Piel J."/>
        </authorList>
    </citation>
    <scope>NUCLEOTIDE SEQUENCE [LARGE SCALE GENOMIC DNA]</scope>
    <source>
        <strain evidence="2">TSY2</strain>
    </source>
</reference>
<evidence type="ECO:0000313" key="2">
    <source>
        <dbReference type="Proteomes" id="UP000019140"/>
    </source>
</evidence>
<dbReference type="Proteomes" id="UP000019140">
    <property type="component" value="Unassembled WGS sequence"/>
</dbReference>
<dbReference type="EMBL" id="AZHX01001044">
    <property type="protein sequence ID" value="ETX05102.1"/>
    <property type="molecule type" value="Genomic_DNA"/>
</dbReference>
<evidence type="ECO:0000313" key="1">
    <source>
        <dbReference type="EMBL" id="ETX05102.1"/>
    </source>
</evidence>
<proteinExistence type="predicted"/>
<name>W4M631_9BACT</name>
<gene>
    <name evidence="1" type="ORF">ETSY2_24940</name>
</gene>
<organism evidence="1 2">
    <name type="scientific">Candidatus Entotheonella gemina</name>
    <dbReference type="NCBI Taxonomy" id="1429439"/>
    <lineage>
        <taxon>Bacteria</taxon>
        <taxon>Pseudomonadati</taxon>
        <taxon>Nitrospinota/Tectimicrobiota group</taxon>
        <taxon>Candidatus Tectimicrobiota</taxon>
        <taxon>Candidatus Entotheonellia</taxon>
        <taxon>Candidatus Entotheonellales</taxon>
        <taxon>Candidatus Entotheonellaceae</taxon>
        <taxon>Candidatus Entotheonella</taxon>
    </lineage>
</organism>
<keyword evidence="2" id="KW-1185">Reference proteome</keyword>
<dbReference type="HOGENOM" id="CLU_1841465_0_0_7"/>
<sequence length="139" mass="16548">MRLRIEVTQEDIAKAKRLKWITLPWRNSPVYRAIVRQIGYRHVDVGLSQLTILGHRRSAWSTYAFPPEARQWLQRYYRSKGQHEPIEPFTFDLELDARGAKILCLNQPCSRCGDYPRESGETVCVVCRDYRERMATYWR</sequence>
<comment type="caution">
    <text evidence="1">The sequence shown here is derived from an EMBL/GenBank/DDBJ whole genome shotgun (WGS) entry which is preliminary data.</text>
</comment>
<accession>W4M631</accession>